<dbReference type="SUPFAM" id="SSF56059">
    <property type="entry name" value="Glutathione synthetase ATP-binding domain-like"/>
    <property type="match status" value="1"/>
</dbReference>
<feature type="domain" description="PEP-utilising enzyme C-terminal" evidence="12">
    <location>
        <begin position="503"/>
        <end position="851"/>
    </location>
</feature>
<proteinExistence type="inferred from homology"/>
<dbReference type="Proteomes" id="UP001057375">
    <property type="component" value="Unassembled WGS sequence"/>
</dbReference>
<dbReference type="PANTHER" id="PTHR22931">
    <property type="entry name" value="PHOSPHOENOLPYRUVATE DIKINASE-RELATED"/>
    <property type="match status" value="1"/>
</dbReference>
<evidence type="ECO:0000313" key="13">
    <source>
        <dbReference type="EMBL" id="GKT35766.1"/>
    </source>
</evidence>
<comment type="similarity">
    <text evidence="2">Belongs to the PEP-utilizing enzyme family.</text>
</comment>
<dbReference type="InterPro" id="IPR040442">
    <property type="entry name" value="Pyrv_kinase-like_dom_sf"/>
</dbReference>
<accession>A0ABQ5KUS6</accession>
<evidence type="ECO:0000256" key="2">
    <source>
        <dbReference type="ARBA" id="ARBA00007837"/>
    </source>
</evidence>
<keyword evidence="6" id="KW-0547">Nucleotide-binding</keyword>
<feature type="domain" description="PEP-utilising enzyme mobile" evidence="10">
    <location>
        <begin position="407"/>
        <end position="487"/>
    </location>
</feature>
<keyword evidence="9" id="KW-0460">Magnesium</keyword>
<dbReference type="InterPro" id="IPR015813">
    <property type="entry name" value="Pyrv/PenolPyrv_kinase-like_dom"/>
</dbReference>
<sequence length="857" mass="93638">MTGITYFGKYEGATPKEDLGGKGVSLNMMTKAGLPVPPGFTIWTSECVYFMEHGVWSPELETRVNELIKSVEKDTGKEFGSNSNPLLLSVRSGARVSMPGMMDTVLNLGLNDEAVEGMAKKTKNPRFAYDSFRRFLQMFGDVVMGVEHAKFEKVLDAVKEVIKGYRALIQEETGKEFPQNPKLQLTMAINAVFASWNNPRAIVYRNLNHMGHNWGTAVNVQSMVYGNTGDNSGTGVGFTRDPSTGERVAFGEFLTNAQGEDVVAGIRTPFPLASMAGLSGPWPRVYEELMGIYKRLEEFYKDMVDLEFTIEDGKLYMLQARVGKRTGAAMVRIACELVDEGVIDKKTAMMRIDPPKINELLFENFDPKVSYADKVLAKGLPASPGAAVGQIVFEAEAAVEAKAEKRATILCRPETSPEDIAGMDAAIGVLTARGGLSSHAAVVARGMGKCCVAGCGECRIDEEAGIMTIGGKTFKEGDFISLNGSTGEVIEGKVPTIKPEISGHFGRIMNWSNEFKTLQIRTNADTPEDTKVAVEFGAEGIGLCRTEHMFFQADKISAIREMILAADAKARKVALDKVLPLQQIDFEGIFEALEGRPCTVRLLDPPLHEFLPHDDENQTAMAKQIGCEVEEIKAKVHELSESNPMLGFRGCRLGMIYPEISEMQVTALTQAAIAVEKKGIKVRPEIMIPVVCLPAEVKVLRKVICDRVDAVMEKAGVKIPYQVGTMIELPAACLQADKIAEHAEFFSFGTNDLTQTTLGISRDDAGRFVPTYVRNGHFDRDPFSEIHEETVGELIKIAVTKGRSVRKGMKISLCGEQSSQKSVLFLHKAGLSVVSASPYRIPALRVAAAQAAIICEE</sequence>
<dbReference type="Pfam" id="PF02896">
    <property type="entry name" value="PEP-utilizers_C"/>
    <property type="match status" value="1"/>
</dbReference>
<dbReference type="SUPFAM" id="SSF51621">
    <property type="entry name" value="Phosphoenolpyruvate/pyruvate domain"/>
    <property type="match status" value="1"/>
</dbReference>
<dbReference type="NCBIfam" id="TIGR01828">
    <property type="entry name" value="pyru_phos_dikin"/>
    <property type="match status" value="1"/>
</dbReference>
<dbReference type="Gene3D" id="3.20.20.60">
    <property type="entry name" value="Phosphoenolpyruvate-binding domains"/>
    <property type="match status" value="1"/>
</dbReference>
<dbReference type="Gene3D" id="3.30.1490.20">
    <property type="entry name" value="ATP-grasp fold, A domain"/>
    <property type="match status" value="1"/>
</dbReference>
<evidence type="ECO:0000256" key="8">
    <source>
        <dbReference type="ARBA" id="ARBA00022840"/>
    </source>
</evidence>
<dbReference type="InterPro" id="IPR002192">
    <property type="entry name" value="PPDK_AMP/ATP-bd"/>
</dbReference>
<dbReference type="Gene3D" id="1.20.80.30">
    <property type="match status" value="1"/>
</dbReference>
<keyword evidence="13" id="KW-0670">Pyruvate</keyword>
<evidence type="ECO:0000259" key="11">
    <source>
        <dbReference type="Pfam" id="PF01326"/>
    </source>
</evidence>
<dbReference type="Gene3D" id="1.10.189.10">
    <property type="entry name" value="Pyruvate Phosphate Dikinase, domain 2"/>
    <property type="match status" value="1"/>
</dbReference>
<dbReference type="SUPFAM" id="SSF52009">
    <property type="entry name" value="Phosphohistidine domain"/>
    <property type="match status" value="1"/>
</dbReference>
<protein>
    <recommendedName>
        <fullName evidence="3">pyruvate, phosphate dikinase</fullName>
        <ecNumber evidence="3">2.7.9.1</ecNumber>
    </recommendedName>
</protein>
<dbReference type="InterPro" id="IPR000121">
    <property type="entry name" value="PEP_util_C"/>
</dbReference>
<keyword evidence="8" id="KW-0067">ATP-binding</keyword>
<name>A0ABQ5KUS6_9EUKA</name>
<keyword evidence="4" id="KW-0808">Transferase</keyword>
<keyword evidence="7" id="KW-0418">Kinase</keyword>
<dbReference type="InterPro" id="IPR036637">
    <property type="entry name" value="Phosphohistidine_dom_sf"/>
</dbReference>
<comment type="caution">
    <text evidence="13">The sequence shown here is derived from an EMBL/GenBank/DDBJ whole genome shotgun (WGS) entry which is preliminary data.</text>
</comment>
<evidence type="ECO:0000256" key="6">
    <source>
        <dbReference type="ARBA" id="ARBA00022741"/>
    </source>
</evidence>
<evidence type="ECO:0000256" key="4">
    <source>
        <dbReference type="ARBA" id="ARBA00022679"/>
    </source>
</evidence>
<evidence type="ECO:0000256" key="7">
    <source>
        <dbReference type="ARBA" id="ARBA00022777"/>
    </source>
</evidence>
<dbReference type="Pfam" id="PF01326">
    <property type="entry name" value="PPDK_N"/>
    <property type="match status" value="2"/>
</dbReference>
<dbReference type="EC" id="2.7.9.1" evidence="3"/>
<dbReference type="EMBL" id="BQXS01011061">
    <property type="protein sequence ID" value="GKT35766.1"/>
    <property type="molecule type" value="Genomic_DNA"/>
</dbReference>
<comment type="cofactor">
    <cofactor evidence="1">
        <name>Mg(2+)</name>
        <dbReference type="ChEBI" id="CHEBI:18420"/>
    </cofactor>
</comment>
<dbReference type="InterPro" id="IPR018274">
    <property type="entry name" value="PEP_util_AS"/>
</dbReference>
<evidence type="ECO:0000259" key="12">
    <source>
        <dbReference type="Pfam" id="PF02896"/>
    </source>
</evidence>
<dbReference type="Pfam" id="PF00391">
    <property type="entry name" value="PEP-utilizers"/>
    <property type="match status" value="1"/>
</dbReference>
<keyword evidence="14" id="KW-1185">Reference proteome</keyword>
<gene>
    <name evidence="13" type="ORF">ADUPG1_008857</name>
</gene>
<dbReference type="InterPro" id="IPR013815">
    <property type="entry name" value="ATP_grasp_subdomain_1"/>
</dbReference>
<dbReference type="Gene3D" id="3.30.470.20">
    <property type="entry name" value="ATP-grasp fold, B domain"/>
    <property type="match status" value="1"/>
</dbReference>
<evidence type="ECO:0000259" key="10">
    <source>
        <dbReference type="Pfam" id="PF00391"/>
    </source>
</evidence>
<evidence type="ECO:0000256" key="1">
    <source>
        <dbReference type="ARBA" id="ARBA00001946"/>
    </source>
</evidence>
<dbReference type="PANTHER" id="PTHR22931:SF9">
    <property type="entry name" value="PYRUVATE, PHOSPHATE DIKINASE 1, CHLOROPLASTIC"/>
    <property type="match status" value="1"/>
</dbReference>
<organism evidence="13 14">
    <name type="scientific">Aduncisulcus paluster</name>
    <dbReference type="NCBI Taxonomy" id="2918883"/>
    <lineage>
        <taxon>Eukaryota</taxon>
        <taxon>Metamonada</taxon>
        <taxon>Carpediemonas-like organisms</taxon>
        <taxon>Aduncisulcus</taxon>
    </lineage>
</organism>
<evidence type="ECO:0000313" key="14">
    <source>
        <dbReference type="Proteomes" id="UP001057375"/>
    </source>
</evidence>
<dbReference type="PROSITE" id="PS00742">
    <property type="entry name" value="PEP_ENZYMES_2"/>
    <property type="match status" value="1"/>
</dbReference>
<evidence type="ECO:0000256" key="9">
    <source>
        <dbReference type="ARBA" id="ARBA00022842"/>
    </source>
</evidence>
<dbReference type="PROSITE" id="PS00370">
    <property type="entry name" value="PEP_ENZYMES_PHOS_SITE"/>
    <property type="match status" value="1"/>
</dbReference>
<dbReference type="PIRSF" id="PIRSF000853">
    <property type="entry name" value="PPDK"/>
    <property type="match status" value="1"/>
</dbReference>
<keyword evidence="5" id="KW-0479">Metal-binding</keyword>
<dbReference type="NCBIfam" id="NF004531">
    <property type="entry name" value="PRK05878.1"/>
    <property type="match status" value="1"/>
</dbReference>
<dbReference type="InterPro" id="IPR008279">
    <property type="entry name" value="PEP-util_enz_mobile_dom"/>
</dbReference>
<dbReference type="InterPro" id="IPR023151">
    <property type="entry name" value="PEP_util_CS"/>
</dbReference>
<evidence type="ECO:0000256" key="3">
    <source>
        <dbReference type="ARBA" id="ARBA00011994"/>
    </source>
</evidence>
<feature type="domain" description="Pyruvate phosphate dikinase AMP/ATP-binding" evidence="11">
    <location>
        <begin position="58"/>
        <end position="269"/>
    </location>
</feature>
<feature type="domain" description="Pyruvate phosphate dikinase AMP/ATP-binding" evidence="11">
    <location>
        <begin position="287"/>
        <end position="336"/>
    </location>
</feature>
<evidence type="ECO:0000256" key="5">
    <source>
        <dbReference type="ARBA" id="ARBA00022723"/>
    </source>
</evidence>
<reference evidence="13" key="1">
    <citation type="submission" date="2022-03" db="EMBL/GenBank/DDBJ databases">
        <title>Draft genome sequence of Aduncisulcus paluster, a free-living microaerophilic Fornicata.</title>
        <authorList>
            <person name="Yuyama I."/>
            <person name="Kume K."/>
            <person name="Tamura T."/>
            <person name="Inagaki Y."/>
            <person name="Hashimoto T."/>
        </authorList>
    </citation>
    <scope>NUCLEOTIDE SEQUENCE</scope>
    <source>
        <strain evidence="13">NY0171</strain>
    </source>
</reference>
<dbReference type="InterPro" id="IPR010121">
    <property type="entry name" value="Pyruvate_phosphate_dikinase"/>
</dbReference>
<dbReference type="Gene3D" id="3.50.30.10">
    <property type="entry name" value="Phosphohistidine domain"/>
    <property type="match status" value="1"/>
</dbReference>